<dbReference type="Gene3D" id="2.130.10.10">
    <property type="entry name" value="YVTN repeat-like/Quinoprotein amine dehydrogenase"/>
    <property type="match status" value="4"/>
</dbReference>
<dbReference type="STRING" id="139420.A0A371DKY9"/>
<dbReference type="UniPathway" id="UPA00988"/>
<dbReference type="PRINTS" id="PR00320">
    <property type="entry name" value="GPROTEINBRPT"/>
</dbReference>
<proteinExistence type="inferred from homology"/>
<accession>A0A371DKY9</accession>
<evidence type="ECO:0000256" key="8">
    <source>
        <dbReference type="ARBA" id="ARBA00022694"/>
    </source>
</evidence>
<evidence type="ECO:0000256" key="2">
    <source>
        <dbReference type="ARBA" id="ARBA00004496"/>
    </source>
</evidence>
<evidence type="ECO:0000256" key="6">
    <source>
        <dbReference type="ARBA" id="ARBA00022490"/>
    </source>
</evidence>
<dbReference type="GO" id="GO:0005634">
    <property type="term" value="C:nucleus"/>
    <property type="evidence" value="ECO:0007669"/>
    <property type="project" value="UniProtKB-SubCell"/>
</dbReference>
<dbReference type="SMART" id="SM00320">
    <property type="entry name" value="WD40"/>
    <property type="match status" value="10"/>
</dbReference>
<dbReference type="GO" id="GO:0002098">
    <property type="term" value="P:tRNA wobble uridine modification"/>
    <property type="evidence" value="ECO:0007669"/>
    <property type="project" value="InterPro"/>
</dbReference>
<feature type="repeat" description="WD" evidence="11">
    <location>
        <begin position="176"/>
        <end position="215"/>
    </location>
</feature>
<keyword evidence="6" id="KW-0963">Cytoplasm</keyword>
<feature type="repeat" description="WD" evidence="11">
    <location>
        <begin position="86"/>
        <end position="125"/>
    </location>
</feature>
<dbReference type="GO" id="GO:0005737">
    <property type="term" value="C:cytoplasm"/>
    <property type="evidence" value="ECO:0007669"/>
    <property type="project" value="UniProtKB-SubCell"/>
</dbReference>
<sequence length="797" mass="86095">MSRATQSYASASTNRYAQAAGVARHGLVAFGSGKLVALWDAADDSLDRGVFATLPAHDGLVTCVAFEHDQLMVSADDKGWHPYASVQAHKSGISSVAVLGGLVVTGASDAAVKVWSISEAGLQEMQTISIRKGFPISFALAELPGTKSIILAIGSTDRNVHLWTRSEDTFVSATVLPGHEDWVKSLAFKVPERAGEALILASGSQDATIRLWNIEPFTRSTLSSSGSSAGGVTDELLDAFEESLVNLEDSEDGRSISLKRHILTVKTPEGSQLFSVTFDALLVGHEASVTSLSWRPQRTPDELPTLLSTSTDSSLILWSPSTVLTSSTDDTTLWINRQRFGDVGGQRLGGFVGGLWARNGADAMAWGWNGGWRRWRCQLTEKDAEKPALEEWSEVGAITGHRAPVRSVAWSPAGEYVISASLDQTTRIHGAIPTTSHDGTVTPVWHEIARPQVHGYDLISAAFLDALRFVSIADEKVARVFEAPREFVEIVNNLGVAQLDSGEEARPRAAAVPPLGLSNKALTDVSAVAEVDATDTARTQRRPFEGELAAITLWPEVEKIFGHGYESMALAVSNNKQYIATACKATTPEHAVVRVYDTQTWQLFGQPLAGHSLTVTHIAFSPDDSQILSVSRDRTWRLFEKSEDGYVPIAADKSHGRIIWDCAWAPEGDVFATASRDKTVKIWQRPGETGQKWTAVATIQASAAATAVAFAPNHPESKSRMLAIGLKSGEILICTSIRENASQWTTVLTIDKRLAHNDHIHRLAWRPRTGGEDGAHQLASCGEDGTLKLLTVHIAAE</sequence>
<dbReference type="InterPro" id="IPR020472">
    <property type="entry name" value="WD40_PAC1"/>
</dbReference>
<keyword evidence="8" id="KW-0819">tRNA processing</keyword>
<protein>
    <recommendedName>
        <fullName evidence="5">Elongator complex protein 2</fullName>
    </recommendedName>
</protein>
<feature type="repeat" description="WD" evidence="11">
    <location>
        <begin position="608"/>
        <end position="640"/>
    </location>
</feature>
<dbReference type="InterPro" id="IPR037289">
    <property type="entry name" value="Elp2"/>
</dbReference>
<evidence type="ECO:0000256" key="7">
    <source>
        <dbReference type="ARBA" id="ARBA00022574"/>
    </source>
</evidence>
<dbReference type="PROSITE" id="PS50082">
    <property type="entry name" value="WD_REPEATS_2"/>
    <property type="match status" value="6"/>
</dbReference>
<dbReference type="Proteomes" id="UP000256964">
    <property type="component" value="Unassembled WGS sequence"/>
</dbReference>
<evidence type="ECO:0000256" key="4">
    <source>
        <dbReference type="ARBA" id="ARBA00005881"/>
    </source>
</evidence>
<evidence type="ECO:0000313" key="12">
    <source>
        <dbReference type="EMBL" id="RDX53198.1"/>
    </source>
</evidence>
<evidence type="ECO:0000256" key="11">
    <source>
        <dbReference type="PROSITE-ProRule" id="PRU00221"/>
    </source>
</evidence>
<dbReference type="Pfam" id="PF00400">
    <property type="entry name" value="WD40"/>
    <property type="match status" value="6"/>
</dbReference>
<comment type="similarity">
    <text evidence="4">Belongs to the WD repeat ELP2 family.</text>
</comment>
<keyword evidence="9" id="KW-0677">Repeat</keyword>
<feature type="repeat" description="WD" evidence="11">
    <location>
        <begin position="282"/>
        <end position="319"/>
    </location>
</feature>
<evidence type="ECO:0000313" key="13">
    <source>
        <dbReference type="Proteomes" id="UP000256964"/>
    </source>
</evidence>
<dbReference type="GO" id="GO:0033588">
    <property type="term" value="C:elongator holoenzyme complex"/>
    <property type="evidence" value="ECO:0007669"/>
    <property type="project" value="InterPro"/>
</dbReference>
<dbReference type="PANTHER" id="PTHR44111">
    <property type="entry name" value="ELONGATOR COMPLEX PROTEIN 2"/>
    <property type="match status" value="1"/>
</dbReference>
<dbReference type="PROSITE" id="PS00678">
    <property type="entry name" value="WD_REPEATS_1"/>
    <property type="match status" value="1"/>
</dbReference>
<keyword evidence="10" id="KW-0539">Nucleus</keyword>
<dbReference type="InterPro" id="IPR019775">
    <property type="entry name" value="WD40_repeat_CS"/>
</dbReference>
<feature type="repeat" description="WD" evidence="11">
    <location>
        <begin position="652"/>
        <end position="684"/>
    </location>
</feature>
<evidence type="ECO:0000256" key="3">
    <source>
        <dbReference type="ARBA" id="ARBA00005043"/>
    </source>
</evidence>
<evidence type="ECO:0000256" key="1">
    <source>
        <dbReference type="ARBA" id="ARBA00004123"/>
    </source>
</evidence>
<comment type="subcellular location">
    <subcellularLocation>
        <location evidence="2">Cytoplasm</location>
    </subcellularLocation>
    <subcellularLocation>
        <location evidence="1">Nucleus</location>
    </subcellularLocation>
</comment>
<evidence type="ECO:0000256" key="9">
    <source>
        <dbReference type="ARBA" id="ARBA00022737"/>
    </source>
</evidence>
<dbReference type="InterPro" id="IPR036322">
    <property type="entry name" value="WD40_repeat_dom_sf"/>
</dbReference>
<dbReference type="EMBL" id="KZ857388">
    <property type="protein sequence ID" value="RDX53198.1"/>
    <property type="molecule type" value="Genomic_DNA"/>
</dbReference>
<dbReference type="PANTHER" id="PTHR44111:SF1">
    <property type="entry name" value="ELONGATOR COMPLEX PROTEIN 2"/>
    <property type="match status" value="1"/>
</dbReference>
<keyword evidence="7 11" id="KW-0853">WD repeat</keyword>
<dbReference type="SUPFAM" id="SSF50978">
    <property type="entry name" value="WD40 repeat-like"/>
    <property type="match status" value="3"/>
</dbReference>
<keyword evidence="13" id="KW-1185">Reference proteome</keyword>
<gene>
    <name evidence="12" type="ORF">OH76DRAFT_1454082</name>
</gene>
<organism evidence="12 13">
    <name type="scientific">Lentinus brumalis</name>
    <dbReference type="NCBI Taxonomy" id="2498619"/>
    <lineage>
        <taxon>Eukaryota</taxon>
        <taxon>Fungi</taxon>
        <taxon>Dikarya</taxon>
        <taxon>Basidiomycota</taxon>
        <taxon>Agaricomycotina</taxon>
        <taxon>Agaricomycetes</taxon>
        <taxon>Polyporales</taxon>
        <taxon>Polyporaceae</taxon>
        <taxon>Lentinus</taxon>
    </lineage>
</organism>
<feature type="repeat" description="WD" evidence="11">
    <location>
        <begin position="398"/>
        <end position="428"/>
    </location>
</feature>
<dbReference type="PROSITE" id="PS50294">
    <property type="entry name" value="WD_REPEATS_REGION"/>
    <property type="match status" value="4"/>
</dbReference>
<dbReference type="AlphaFoldDB" id="A0A371DKY9"/>
<dbReference type="InterPro" id="IPR015943">
    <property type="entry name" value="WD40/YVTN_repeat-like_dom_sf"/>
</dbReference>
<evidence type="ECO:0000256" key="5">
    <source>
        <dbReference type="ARBA" id="ARBA00020267"/>
    </source>
</evidence>
<name>A0A371DKY9_9APHY</name>
<reference evidence="12 13" key="1">
    <citation type="journal article" date="2018" name="Biotechnol. Biofuels">
        <title>Integrative visual omics of the white-rot fungus Polyporus brumalis exposes the biotechnological potential of its oxidative enzymes for delignifying raw plant biomass.</title>
        <authorList>
            <person name="Miyauchi S."/>
            <person name="Rancon A."/>
            <person name="Drula E."/>
            <person name="Hage H."/>
            <person name="Chaduli D."/>
            <person name="Favel A."/>
            <person name="Grisel S."/>
            <person name="Henrissat B."/>
            <person name="Herpoel-Gimbert I."/>
            <person name="Ruiz-Duenas F.J."/>
            <person name="Chevret D."/>
            <person name="Hainaut M."/>
            <person name="Lin J."/>
            <person name="Wang M."/>
            <person name="Pangilinan J."/>
            <person name="Lipzen A."/>
            <person name="Lesage-Meessen L."/>
            <person name="Navarro D."/>
            <person name="Riley R."/>
            <person name="Grigoriev I.V."/>
            <person name="Zhou S."/>
            <person name="Raouche S."/>
            <person name="Rosso M.N."/>
        </authorList>
    </citation>
    <scope>NUCLEOTIDE SEQUENCE [LARGE SCALE GENOMIC DNA]</scope>
    <source>
        <strain evidence="12 13">BRFM 1820</strain>
    </source>
</reference>
<comment type="pathway">
    <text evidence="3">tRNA modification; 5-methoxycarbonylmethyl-2-thiouridine-tRNA biosynthesis.</text>
</comment>
<dbReference type="OrthoDB" id="27911at2759"/>
<evidence type="ECO:0000256" key="10">
    <source>
        <dbReference type="ARBA" id="ARBA00023242"/>
    </source>
</evidence>
<dbReference type="InterPro" id="IPR001680">
    <property type="entry name" value="WD40_rpt"/>
</dbReference>